<evidence type="ECO:0000313" key="6">
    <source>
        <dbReference type="Proteomes" id="UP000294498"/>
    </source>
</evidence>
<dbReference type="Proteomes" id="UP000294498">
    <property type="component" value="Unassembled WGS sequence"/>
</dbReference>
<dbReference type="InterPro" id="IPR050204">
    <property type="entry name" value="AraC_XylS_family_regulators"/>
</dbReference>
<keyword evidence="2" id="KW-0238">DNA-binding</keyword>
<dbReference type="PANTHER" id="PTHR46796">
    <property type="entry name" value="HTH-TYPE TRANSCRIPTIONAL ACTIVATOR RHAS-RELATED"/>
    <property type="match status" value="1"/>
</dbReference>
<dbReference type="PROSITE" id="PS01124">
    <property type="entry name" value="HTH_ARAC_FAMILY_2"/>
    <property type="match status" value="1"/>
</dbReference>
<dbReference type="SMART" id="SM00342">
    <property type="entry name" value="HTH_ARAC"/>
    <property type="match status" value="1"/>
</dbReference>
<dbReference type="EMBL" id="SODV01000001">
    <property type="protein sequence ID" value="TDX02056.1"/>
    <property type="molecule type" value="Genomic_DNA"/>
</dbReference>
<dbReference type="Pfam" id="PF12833">
    <property type="entry name" value="HTH_18"/>
    <property type="match status" value="1"/>
</dbReference>
<dbReference type="InterPro" id="IPR009057">
    <property type="entry name" value="Homeodomain-like_sf"/>
</dbReference>
<dbReference type="PANTHER" id="PTHR46796:SF13">
    <property type="entry name" value="HTH-TYPE TRANSCRIPTIONAL ACTIVATOR RHAS"/>
    <property type="match status" value="1"/>
</dbReference>
<keyword evidence="3" id="KW-0804">Transcription</keyword>
<keyword evidence="6" id="KW-1185">Reference proteome</keyword>
<evidence type="ECO:0000256" key="3">
    <source>
        <dbReference type="ARBA" id="ARBA00023163"/>
    </source>
</evidence>
<dbReference type="Pfam" id="PF20240">
    <property type="entry name" value="DUF6597"/>
    <property type="match status" value="1"/>
</dbReference>
<evidence type="ECO:0000256" key="2">
    <source>
        <dbReference type="ARBA" id="ARBA00023125"/>
    </source>
</evidence>
<dbReference type="InterPro" id="IPR020449">
    <property type="entry name" value="Tscrpt_reg_AraC-type_HTH"/>
</dbReference>
<dbReference type="OrthoDB" id="655946at2"/>
<feature type="domain" description="HTH araC/xylS-type" evidence="4">
    <location>
        <begin position="154"/>
        <end position="252"/>
    </location>
</feature>
<keyword evidence="1" id="KW-0805">Transcription regulation</keyword>
<dbReference type="Gene3D" id="1.10.10.60">
    <property type="entry name" value="Homeodomain-like"/>
    <property type="match status" value="1"/>
</dbReference>
<protein>
    <submittedName>
        <fullName evidence="5">AraC family transcriptional regulator</fullName>
    </submittedName>
</protein>
<evidence type="ECO:0000256" key="1">
    <source>
        <dbReference type="ARBA" id="ARBA00023015"/>
    </source>
</evidence>
<dbReference type="InterPro" id="IPR046532">
    <property type="entry name" value="DUF6597"/>
</dbReference>
<dbReference type="AlphaFoldDB" id="A0A4R8DVJ8"/>
<comment type="caution">
    <text evidence="5">The sequence shown here is derived from an EMBL/GenBank/DDBJ whole genome shotgun (WGS) entry which is preliminary data.</text>
</comment>
<sequence>MTYTEIIPGERLRPYVQCYYTFESEGTGTLEDTVFPGGPMEIIFNMGEGIWQAASETTPAVELWGKLTQPLAVRSVGANKMLGIRFFAHTAAYILQDEVSVFNDRVSDLRALLGAPVARLHQRLLETARLTDRIALIEDFLWTRLEAGVRLHHIGMIESMVHDMNEPDRMETIARRHHISSRYLQKLFLRYTGVNPKLYHKINRFQQSLQHITRDPSSLTSIAYECGYFDQAHFIRDFKQFAGITPSAYSPEAYPVGQALAQN</sequence>
<dbReference type="GO" id="GO:0043565">
    <property type="term" value="F:sequence-specific DNA binding"/>
    <property type="evidence" value="ECO:0007669"/>
    <property type="project" value="InterPro"/>
</dbReference>
<organism evidence="5 6">
    <name type="scientific">Dinghuibacter silviterrae</name>
    <dbReference type="NCBI Taxonomy" id="1539049"/>
    <lineage>
        <taxon>Bacteria</taxon>
        <taxon>Pseudomonadati</taxon>
        <taxon>Bacteroidota</taxon>
        <taxon>Chitinophagia</taxon>
        <taxon>Chitinophagales</taxon>
        <taxon>Chitinophagaceae</taxon>
        <taxon>Dinghuibacter</taxon>
    </lineage>
</organism>
<dbReference type="SUPFAM" id="SSF46689">
    <property type="entry name" value="Homeodomain-like"/>
    <property type="match status" value="1"/>
</dbReference>
<accession>A0A4R8DVJ8</accession>
<dbReference type="RefSeq" id="WP_133994684.1">
    <property type="nucleotide sequence ID" value="NZ_SODV01000001.1"/>
</dbReference>
<name>A0A4R8DVJ8_9BACT</name>
<evidence type="ECO:0000313" key="5">
    <source>
        <dbReference type="EMBL" id="TDX02056.1"/>
    </source>
</evidence>
<evidence type="ECO:0000259" key="4">
    <source>
        <dbReference type="PROSITE" id="PS01124"/>
    </source>
</evidence>
<dbReference type="PRINTS" id="PR00032">
    <property type="entry name" value="HTHARAC"/>
</dbReference>
<dbReference type="InterPro" id="IPR018060">
    <property type="entry name" value="HTH_AraC"/>
</dbReference>
<gene>
    <name evidence="5" type="ORF">EDB95_3105</name>
</gene>
<dbReference type="GO" id="GO:0003700">
    <property type="term" value="F:DNA-binding transcription factor activity"/>
    <property type="evidence" value="ECO:0007669"/>
    <property type="project" value="InterPro"/>
</dbReference>
<proteinExistence type="predicted"/>
<reference evidence="5 6" key="1">
    <citation type="submission" date="2019-03" db="EMBL/GenBank/DDBJ databases">
        <title>Genomic Encyclopedia of Type Strains, Phase IV (KMG-IV): sequencing the most valuable type-strain genomes for metagenomic binning, comparative biology and taxonomic classification.</title>
        <authorList>
            <person name="Goeker M."/>
        </authorList>
    </citation>
    <scope>NUCLEOTIDE SEQUENCE [LARGE SCALE GENOMIC DNA]</scope>
    <source>
        <strain evidence="5 6">DSM 100059</strain>
    </source>
</reference>